<evidence type="ECO:0000256" key="3">
    <source>
        <dbReference type="ARBA" id="ARBA00022691"/>
    </source>
</evidence>
<evidence type="ECO:0000256" key="6">
    <source>
        <dbReference type="ARBA" id="ARBA00048718"/>
    </source>
</evidence>
<dbReference type="Pfam" id="PF03942">
    <property type="entry name" value="DTW"/>
    <property type="match status" value="1"/>
</dbReference>
<sequence>MEESEAWSDLCGIEPEKSKKRQLCTQCERPLNACWCSALPIEPLCPKNRIVLLQHPAEEKRCLRTAPMLKLGLAQGKCLIYKGKRFIKIDDELKEILESENSLLLYPSRDSMAIENIPKENGPYNILILDGTWQQAKAIYSNNPQLHKLRPIKLIPRGNSSYIIRTQPHEKCLSTLESAIEALAILESDDSYRETLVKPLNRLCQVQLENGAVPHQSKVERIKNNEYPKAIGKKMNKLLRRAAEHVKNENVLNDRNENEER</sequence>
<dbReference type="InterPro" id="IPR039262">
    <property type="entry name" value="DTWD2/TAPT"/>
</dbReference>
<comment type="catalytic activity">
    <reaction evidence="6">
        <text>a uridine in tRNA + S-adenosyl-L-methionine = a 3-[(3S)-3-amino-3-carboxypropyl]uridine in tRNA + S-methyl-5'-thioadenosine + H(+)</text>
        <dbReference type="Rhea" id="RHEA:62432"/>
        <dbReference type="Rhea" id="RHEA-COMP:13339"/>
        <dbReference type="Rhea" id="RHEA-COMP:16092"/>
        <dbReference type="ChEBI" id="CHEBI:15378"/>
        <dbReference type="ChEBI" id="CHEBI:17509"/>
        <dbReference type="ChEBI" id="CHEBI:59789"/>
        <dbReference type="ChEBI" id="CHEBI:65315"/>
        <dbReference type="ChEBI" id="CHEBI:82930"/>
        <dbReference type="EC" id="2.5.1.25"/>
    </reaction>
</comment>
<evidence type="ECO:0000313" key="8">
    <source>
        <dbReference type="EMBL" id="SSX17429.1"/>
    </source>
</evidence>
<evidence type="ECO:0000256" key="4">
    <source>
        <dbReference type="ARBA" id="ARBA00022694"/>
    </source>
</evidence>
<name>A0A336LL86_CULSO</name>
<dbReference type="PANTHER" id="PTHR21392">
    <property type="entry name" value="TRNA-URIDINE AMINOCARBOXYPROPYLTRANSFERASE 2"/>
    <property type="match status" value="1"/>
</dbReference>
<proteinExistence type="inferred from homology"/>
<evidence type="ECO:0000256" key="5">
    <source>
        <dbReference type="ARBA" id="ARBA00034489"/>
    </source>
</evidence>
<dbReference type="InterPro" id="IPR005636">
    <property type="entry name" value="DTW"/>
</dbReference>
<accession>A0A336LL86</accession>
<protein>
    <recommendedName>
        <fullName evidence="1">tRNA-uridine aminocarboxypropyltransferase</fullName>
        <ecNumber evidence="1">2.5.1.25</ecNumber>
    </recommendedName>
</protein>
<dbReference type="EC" id="2.5.1.25" evidence="1"/>
<dbReference type="GO" id="GO:0008033">
    <property type="term" value="P:tRNA processing"/>
    <property type="evidence" value="ECO:0007669"/>
    <property type="project" value="UniProtKB-KW"/>
</dbReference>
<dbReference type="AlphaFoldDB" id="A0A336LL86"/>
<dbReference type="SMART" id="SM01144">
    <property type="entry name" value="DTW"/>
    <property type="match status" value="1"/>
</dbReference>
<dbReference type="OMA" id="GTWRKAF"/>
<keyword evidence="2" id="KW-0808">Transferase</keyword>
<gene>
    <name evidence="8" type="primary">CSON013672</name>
</gene>
<dbReference type="GO" id="GO:0016432">
    <property type="term" value="F:tRNA-uridine aminocarboxypropyltransferase activity"/>
    <property type="evidence" value="ECO:0007669"/>
    <property type="project" value="UniProtKB-EC"/>
</dbReference>
<evidence type="ECO:0000256" key="1">
    <source>
        <dbReference type="ARBA" id="ARBA00012386"/>
    </source>
</evidence>
<keyword evidence="3" id="KW-0949">S-adenosyl-L-methionine</keyword>
<evidence type="ECO:0000259" key="7">
    <source>
        <dbReference type="SMART" id="SM01144"/>
    </source>
</evidence>
<evidence type="ECO:0000256" key="2">
    <source>
        <dbReference type="ARBA" id="ARBA00022679"/>
    </source>
</evidence>
<organism evidence="8">
    <name type="scientific">Culicoides sonorensis</name>
    <name type="common">Biting midge</name>
    <dbReference type="NCBI Taxonomy" id="179676"/>
    <lineage>
        <taxon>Eukaryota</taxon>
        <taxon>Metazoa</taxon>
        <taxon>Ecdysozoa</taxon>
        <taxon>Arthropoda</taxon>
        <taxon>Hexapoda</taxon>
        <taxon>Insecta</taxon>
        <taxon>Pterygota</taxon>
        <taxon>Neoptera</taxon>
        <taxon>Endopterygota</taxon>
        <taxon>Diptera</taxon>
        <taxon>Nematocera</taxon>
        <taxon>Chironomoidea</taxon>
        <taxon>Ceratopogonidae</taxon>
        <taxon>Ceratopogoninae</taxon>
        <taxon>Culicoides</taxon>
        <taxon>Monoculicoides</taxon>
    </lineage>
</organism>
<feature type="domain" description="DTW" evidence="7">
    <location>
        <begin position="20"/>
        <end position="212"/>
    </location>
</feature>
<dbReference type="EMBL" id="UFQT01000006">
    <property type="protein sequence ID" value="SSX17429.1"/>
    <property type="molecule type" value="Genomic_DNA"/>
</dbReference>
<reference evidence="8" key="1">
    <citation type="submission" date="2018-07" db="EMBL/GenBank/DDBJ databases">
        <authorList>
            <person name="Quirk P.G."/>
            <person name="Krulwich T.A."/>
        </authorList>
    </citation>
    <scope>NUCLEOTIDE SEQUENCE</scope>
</reference>
<dbReference type="PANTHER" id="PTHR21392:SF0">
    <property type="entry name" value="TRNA-URIDINE AMINOCARBOXYPROPYLTRANSFERASE 2"/>
    <property type="match status" value="1"/>
</dbReference>
<dbReference type="VEuPathDB" id="VectorBase:CSON013672"/>
<keyword evidence="4" id="KW-0819">tRNA processing</keyword>
<comment type="similarity">
    <text evidence="5">Belongs to the TDD superfamily. DTWD2 family.</text>
</comment>